<evidence type="ECO:0000313" key="12">
    <source>
        <dbReference type="EMBL" id="TFV45448.1"/>
    </source>
</evidence>
<evidence type="ECO:0000256" key="4">
    <source>
        <dbReference type="ARBA" id="ARBA00022801"/>
    </source>
</evidence>
<keyword evidence="10" id="KW-0742">SOS response</keyword>
<keyword evidence="9" id="KW-0234">DNA repair</keyword>
<keyword evidence="8" id="KW-0804">Transcription</keyword>
<dbReference type="AlphaFoldDB" id="A0A9X8YRV3"/>
<accession>A0A9X8YRV3</accession>
<proteinExistence type="predicted"/>
<dbReference type="GO" id="GO:0006281">
    <property type="term" value="P:DNA repair"/>
    <property type="evidence" value="ECO:0007669"/>
    <property type="project" value="UniProtKB-KW"/>
</dbReference>
<keyword evidence="2" id="KW-0235">DNA replication</keyword>
<comment type="caution">
    <text evidence="12">The sequence shown here is derived from an EMBL/GenBank/DDBJ whole genome shotgun (WGS) entry which is preliminary data.</text>
</comment>
<dbReference type="InterPro" id="IPR036390">
    <property type="entry name" value="WH_DNA-bd_sf"/>
</dbReference>
<evidence type="ECO:0000256" key="9">
    <source>
        <dbReference type="ARBA" id="ARBA00023204"/>
    </source>
</evidence>
<evidence type="ECO:0000256" key="10">
    <source>
        <dbReference type="ARBA" id="ARBA00023236"/>
    </source>
</evidence>
<keyword evidence="5" id="KW-0068">Autocatalytic cleavage</keyword>
<keyword evidence="6" id="KW-0805">Transcription regulation</keyword>
<reference evidence="12" key="1">
    <citation type="submission" date="2019-03" db="EMBL/GenBank/DDBJ databases">
        <title>Serratia marcescens strain N2 draft genome.</title>
        <authorList>
            <person name="Yassin A."/>
            <person name="El-Kenawy N."/>
            <person name="Youssef N.H."/>
        </authorList>
    </citation>
    <scope>NUCLEOTIDE SEQUENCE [LARGE SCALE GENOMIC DNA]</scope>
    <source>
        <strain evidence="12">N2</strain>
    </source>
</reference>
<dbReference type="GO" id="GO:0003677">
    <property type="term" value="F:DNA binding"/>
    <property type="evidence" value="ECO:0007669"/>
    <property type="project" value="UniProtKB-KW"/>
</dbReference>
<dbReference type="GO" id="GO:0009432">
    <property type="term" value="P:SOS response"/>
    <property type="evidence" value="ECO:0007669"/>
    <property type="project" value="UniProtKB-KW"/>
</dbReference>
<dbReference type="GO" id="GO:0004252">
    <property type="term" value="F:serine-type endopeptidase activity"/>
    <property type="evidence" value="ECO:0007669"/>
    <property type="project" value="InterPro"/>
</dbReference>
<dbReference type="GO" id="GO:0006260">
    <property type="term" value="P:DNA replication"/>
    <property type="evidence" value="ECO:0007669"/>
    <property type="project" value="UniProtKB-KW"/>
</dbReference>
<evidence type="ECO:0000259" key="11">
    <source>
        <dbReference type="Pfam" id="PF01726"/>
    </source>
</evidence>
<dbReference type="Pfam" id="PF01726">
    <property type="entry name" value="LexA_DNA_bind"/>
    <property type="match status" value="1"/>
</dbReference>
<organism evidence="12">
    <name type="scientific">Serratia marcescens</name>
    <dbReference type="NCBI Taxonomy" id="615"/>
    <lineage>
        <taxon>Bacteria</taxon>
        <taxon>Pseudomonadati</taxon>
        <taxon>Pseudomonadota</taxon>
        <taxon>Gammaproteobacteria</taxon>
        <taxon>Enterobacterales</taxon>
        <taxon>Yersiniaceae</taxon>
        <taxon>Serratia</taxon>
    </lineage>
</organism>
<evidence type="ECO:0000256" key="1">
    <source>
        <dbReference type="ARBA" id="ARBA00022491"/>
    </source>
</evidence>
<gene>
    <name evidence="12" type="ORF">E0L31_02695</name>
</gene>
<dbReference type="InterPro" id="IPR006199">
    <property type="entry name" value="LexA_DNA-bd_dom"/>
</dbReference>
<dbReference type="Gene3D" id="1.10.10.10">
    <property type="entry name" value="Winged helix-like DNA-binding domain superfamily/Winged helix DNA-binding domain"/>
    <property type="match status" value="1"/>
</dbReference>
<dbReference type="RefSeq" id="WP_212563270.1">
    <property type="nucleotide sequence ID" value="NZ_SPSG02000044.1"/>
</dbReference>
<sequence length="135" mass="15052">MNGLTLKQGKVLNFIKQFIAEHGCPPTRVEIAEGFGWKSPNAVEIHLRGLCTKGAIIIKPGVSRGIRVQEDDKEVTITRTQFRQVCDALINATNLNQQLLLLSTADERSKTIHYQAFKLLQIIRQQLSEAVGENA</sequence>
<dbReference type="FunFam" id="1.10.10.10:FF:000009">
    <property type="entry name" value="LexA repressor"/>
    <property type="match status" value="1"/>
</dbReference>
<name>A0A9X8YRV3_SERMA</name>
<evidence type="ECO:0000256" key="2">
    <source>
        <dbReference type="ARBA" id="ARBA00022705"/>
    </source>
</evidence>
<dbReference type="SUPFAM" id="SSF46785">
    <property type="entry name" value="Winged helix' DNA-binding domain"/>
    <property type="match status" value="1"/>
</dbReference>
<keyword evidence="7" id="KW-0238">DNA-binding</keyword>
<evidence type="ECO:0000256" key="5">
    <source>
        <dbReference type="ARBA" id="ARBA00022813"/>
    </source>
</evidence>
<dbReference type="GO" id="GO:0006508">
    <property type="term" value="P:proteolysis"/>
    <property type="evidence" value="ECO:0007669"/>
    <property type="project" value="InterPro"/>
</dbReference>
<dbReference type="EMBL" id="SPSG01000291">
    <property type="protein sequence ID" value="TFV45448.1"/>
    <property type="molecule type" value="Genomic_DNA"/>
</dbReference>
<keyword evidence="3" id="KW-0227">DNA damage</keyword>
<feature type="domain" description="LexA repressor DNA-binding" evidence="11">
    <location>
        <begin position="1"/>
        <end position="65"/>
    </location>
</feature>
<dbReference type="InterPro" id="IPR036388">
    <property type="entry name" value="WH-like_DNA-bd_sf"/>
</dbReference>
<evidence type="ECO:0000256" key="8">
    <source>
        <dbReference type="ARBA" id="ARBA00023163"/>
    </source>
</evidence>
<keyword evidence="1" id="KW-0678">Repressor</keyword>
<evidence type="ECO:0000256" key="7">
    <source>
        <dbReference type="ARBA" id="ARBA00023125"/>
    </source>
</evidence>
<evidence type="ECO:0000256" key="3">
    <source>
        <dbReference type="ARBA" id="ARBA00022763"/>
    </source>
</evidence>
<protein>
    <recommendedName>
        <fullName evidence="11">LexA repressor DNA-binding domain-containing protein</fullName>
    </recommendedName>
</protein>
<evidence type="ECO:0000256" key="6">
    <source>
        <dbReference type="ARBA" id="ARBA00023015"/>
    </source>
</evidence>
<keyword evidence="4" id="KW-0378">Hydrolase</keyword>